<dbReference type="PANTHER" id="PTHR11802">
    <property type="entry name" value="SERINE PROTEASE FAMILY S10 SERINE CARBOXYPEPTIDASE"/>
    <property type="match status" value="1"/>
</dbReference>
<evidence type="ECO:0000256" key="6">
    <source>
        <dbReference type="ARBA" id="ARBA00022692"/>
    </source>
</evidence>
<keyword evidence="5" id="KW-0645">Protease</keyword>
<evidence type="ECO:0000313" key="21">
    <source>
        <dbReference type="EMBL" id="ODV65626.1"/>
    </source>
</evidence>
<keyword evidence="8 20" id="KW-0732">Signal</keyword>
<feature type="compositionally biased region" description="Basic and acidic residues" evidence="18">
    <location>
        <begin position="654"/>
        <end position="669"/>
    </location>
</feature>
<reference evidence="22" key="1">
    <citation type="submission" date="2016-05" db="EMBL/GenBank/DDBJ databases">
        <title>Comparative genomics of biotechnologically important yeasts.</title>
        <authorList>
            <consortium name="DOE Joint Genome Institute"/>
            <person name="Riley R."/>
            <person name="Haridas S."/>
            <person name="Wolfe K.H."/>
            <person name="Lopes M.R."/>
            <person name="Hittinger C.T."/>
            <person name="Goker M."/>
            <person name="Salamov A."/>
            <person name="Wisecaver J."/>
            <person name="Long T.M."/>
            <person name="Aerts A.L."/>
            <person name="Barry K."/>
            <person name="Choi C."/>
            <person name="Clum A."/>
            <person name="Coughlan A.Y."/>
            <person name="Deshpande S."/>
            <person name="Douglass A.P."/>
            <person name="Hanson S.J."/>
            <person name="Klenk H.-P."/>
            <person name="Labutti K."/>
            <person name="Lapidus A."/>
            <person name="Lindquist E."/>
            <person name="Lipzen A."/>
            <person name="Meier-Kolthoff J.P."/>
            <person name="Ohm R.A."/>
            <person name="Otillar R.P."/>
            <person name="Pangilinan J."/>
            <person name="Peng Y."/>
            <person name="Rokas A."/>
            <person name="Rosa C.A."/>
            <person name="Scheuner C."/>
            <person name="Sibirny A.A."/>
            <person name="Slot J.C."/>
            <person name="Stielow J.B."/>
            <person name="Sun H."/>
            <person name="Kurtzman C.P."/>
            <person name="Blackwell M."/>
            <person name="Grigoriev I.V."/>
            <person name="Jeffries T.W."/>
        </authorList>
    </citation>
    <scope>NUCLEOTIDE SEQUENCE [LARGE SCALE GENOMIC DNA]</scope>
    <source>
        <strain evidence="22">NRRL Y-1933</strain>
    </source>
</reference>
<dbReference type="RefSeq" id="XP_020074693.1">
    <property type="nucleotide sequence ID" value="XM_020218952.1"/>
</dbReference>
<evidence type="ECO:0000256" key="7">
    <source>
        <dbReference type="ARBA" id="ARBA00022703"/>
    </source>
</evidence>
<evidence type="ECO:0000256" key="19">
    <source>
        <dbReference type="SAM" id="Phobius"/>
    </source>
</evidence>
<dbReference type="SUPFAM" id="SSF53474">
    <property type="entry name" value="alpha/beta-Hydrolases"/>
    <property type="match status" value="1"/>
</dbReference>
<dbReference type="GO" id="GO:0006915">
    <property type="term" value="P:apoptotic process"/>
    <property type="evidence" value="ECO:0007669"/>
    <property type="project" value="UniProtKB-KW"/>
</dbReference>
<dbReference type="Pfam" id="PF00450">
    <property type="entry name" value="Peptidase_S10"/>
    <property type="match status" value="1"/>
</dbReference>
<dbReference type="OrthoDB" id="443318at2759"/>
<evidence type="ECO:0000256" key="8">
    <source>
        <dbReference type="ARBA" id="ARBA00022729"/>
    </source>
</evidence>
<feature type="region of interest" description="Disordered" evidence="18">
    <location>
        <begin position="630"/>
        <end position="691"/>
    </location>
</feature>
<sequence>MILKIFILLLIHTLSILANPLKNSGSSDKAKDFLVTELPGLYQNVPKDDIPTMFAGQLELFLENNTNYFFWKFSDREKIPEAKKRTIFWLNGGPGCSSMDGALMESGPFRIDRHGEVKLLDGSWHKAGDMVFVDQPAGTGFSFTDVFRHDLDQISLDFLRFLDKYFELFPEDRQNEIFFAGESYAGQYIPYIADGILKYNKAHNDKPYNIKGLLIGNGWISPNEQSLSYLPYSVQAGIIKTDNSMWSSILSQHQKCQKIVDEIDSLTDNQVHLVEVDSSVCEEILNMILSATRDRDHRSQECFNMYDYTLKDTFPSCGMNWPPDLNHVNPFLNNEQVQNDLNLKKSKQWKECSGKVGHYFNAHHSLPSIHLFPNLLKELNVMLFHGNRDIICNYMGAESMIKKLTWNGETGFGEESEKQTIDWIHHGKNSGYIKTARNLTFVNVFDSSHMVPFDIPETSRALIDLITGNYDVVDEKSQDDLVKRSFVTYPLGERQAKLQSKPEDKPATTSTSVVSSTPSSTTSTTPISSSSNSSVASDQADQTKESHTTSRVTRLIQLLVIVVLIWGMCVMYNSYRSRPSSIIKTRPSSGRKKNVQWADQLRQFQEEDDFPLHDNENRGFLSKAFSKFKGNSKDGRGSYAPAGTSEDIELGENMSRKDEDAASEGREVDDFIIESEDEDDRHISLSQDRST</sequence>
<dbReference type="InterPro" id="IPR033124">
    <property type="entry name" value="Ser_caboxypep_his_AS"/>
</dbReference>
<evidence type="ECO:0000256" key="18">
    <source>
        <dbReference type="SAM" id="MobiDB-lite"/>
    </source>
</evidence>
<feature type="compositionally biased region" description="Acidic residues" evidence="18">
    <location>
        <begin position="670"/>
        <end position="679"/>
    </location>
</feature>
<feature type="signal peptide" evidence="20">
    <location>
        <begin position="1"/>
        <end position="18"/>
    </location>
</feature>
<dbReference type="GO" id="GO:0006508">
    <property type="term" value="P:proteolysis"/>
    <property type="evidence" value="ECO:0007669"/>
    <property type="project" value="UniProtKB-KW"/>
</dbReference>
<dbReference type="EMBL" id="KV454544">
    <property type="protein sequence ID" value="ODV65626.1"/>
    <property type="molecule type" value="Genomic_DNA"/>
</dbReference>
<feature type="chain" id="PRO_5009162230" description="Pheromone-processing carboxypeptidase KEX1" evidence="20">
    <location>
        <begin position="19"/>
        <end position="691"/>
    </location>
</feature>
<dbReference type="PANTHER" id="PTHR11802:SF190">
    <property type="entry name" value="PHEROMONE-PROCESSING CARBOXYPEPTIDASE KEX1"/>
    <property type="match status" value="1"/>
</dbReference>
<evidence type="ECO:0000256" key="3">
    <source>
        <dbReference type="ARBA" id="ARBA00009431"/>
    </source>
</evidence>
<feature type="compositionally biased region" description="Basic and acidic residues" evidence="18">
    <location>
        <begin position="494"/>
        <end position="506"/>
    </location>
</feature>
<feature type="compositionally biased region" description="Low complexity" evidence="18">
    <location>
        <begin position="507"/>
        <end position="537"/>
    </location>
</feature>
<comment type="similarity">
    <text evidence="3">Belongs to the peptidase S10 family.</text>
</comment>
<evidence type="ECO:0000256" key="9">
    <source>
        <dbReference type="ARBA" id="ARBA00022801"/>
    </source>
</evidence>
<evidence type="ECO:0000256" key="14">
    <source>
        <dbReference type="ARBA" id="ARBA00038895"/>
    </source>
</evidence>
<feature type="transmembrane region" description="Helical" evidence="19">
    <location>
        <begin position="555"/>
        <end position="575"/>
    </location>
</feature>
<evidence type="ECO:0000256" key="11">
    <source>
        <dbReference type="ARBA" id="ARBA00023034"/>
    </source>
</evidence>
<evidence type="ECO:0000256" key="15">
    <source>
        <dbReference type="ARBA" id="ARBA00040403"/>
    </source>
</evidence>
<evidence type="ECO:0000256" key="20">
    <source>
        <dbReference type="SAM" id="SignalP"/>
    </source>
</evidence>
<evidence type="ECO:0000256" key="1">
    <source>
        <dbReference type="ARBA" id="ARBA00001003"/>
    </source>
</evidence>
<evidence type="ECO:0000256" key="2">
    <source>
        <dbReference type="ARBA" id="ARBA00004393"/>
    </source>
</evidence>
<evidence type="ECO:0000313" key="22">
    <source>
        <dbReference type="Proteomes" id="UP000095085"/>
    </source>
</evidence>
<keyword evidence="13" id="KW-0325">Glycoprotein</keyword>
<keyword evidence="6 19" id="KW-0812">Transmembrane</keyword>
<dbReference type="PROSITE" id="PS00560">
    <property type="entry name" value="CARBOXYPEPT_SER_HIS"/>
    <property type="match status" value="1"/>
</dbReference>
<dbReference type="Proteomes" id="UP000095085">
    <property type="component" value="Unassembled WGS sequence"/>
</dbReference>
<dbReference type="AlphaFoldDB" id="A0A1E4REI1"/>
<proteinExistence type="inferred from homology"/>
<dbReference type="STRING" id="984485.A0A1E4REI1"/>
<keyword evidence="9" id="KW-0378">Hydrolase</keyword>
<evidence type="ECO:0000256" key="10">
    <source>
        <dbReference type="ARBA" id="ARBA00022989"/>
    </source>
</evidence>
<evidence type="ECO:0000256" key="13">
    <source>
        <dbReference type="ARBA" id="ARBA00023180"/>
    </source>
</evidence>
<protein>
    <recommendedName>
        <fullName evidence="16">Pheromone-processing carboxypeptidase KEX1</fullName>
        <ecNumber evidence="14">3.4.16.6</ecNumber>
    </recommendedName>
    <alternativeName>
        <fullName evidence="17">Carboxypeptidase D</fullName>
    </alternativeName>
    <alternativeName>
        <fullName evidence="15">Pheromone-processing carboxypeptidase kex1</fullName>
    </alternativeName>
</protein>
<dbReference type="GO" id="GO:0005802">
    <property type="term" value="C:trans-Golgi network"/>
    <property type="evidence" value="ECO:0007669"/>
    <property type="project" value="EnsemblFungi"/>
</dbReference>
<keyword evidence="10 19" id="KW-1133">Transmembrane helix</keyword>
<keyword evidence="11" id="KW-0333">Golgi apparatus</keyword>
<evidence type="ECO:0000256" key="16">
    <source>
        <dbReference type="ARBA" id="ARBA00040628"/>
    </source>
</evidence>
<dbReference type="PRINTS" id="PR00724">
    <property type="entry name" value="CRBOXYPTASEC"/>
</dbReference>
<keyword evidence="4 21" id="KW-0121">Carboxypeptidase</keyword>
<name>A0A1E4REI1_9ASCO</name>
<keyword evidence="7" id="KW-0053">Apoptosis</keyword>
<comment type="catalytic activity">
    <reaction evidence="1">
        <text>Preferential release of a C-terminal arginine or lysine residue.</text>
        <dbReference type="EC" id="3.4.16.6"/>
    </reaction>
</comment>
<gene>
    <name evidence="21" type="ORF">HYPBUDRAFT_113264</name>
</gene>
<feature type="region of interest" description="Disordered" evidence="18">
    <location>
        <begin position="494"/>
        <end position="548"/>
    </location>
</feature>
<dbReference type="InterPro" id="IPR029058">
    <property type="entry name" value="AB_hydrolase_fold"/>
</dbReference>
<dbReference type="InterPro" id="IPR001563">
    <property type="entry name" value="Peptidase_S10"/>
</dbReference>
<keyword evidence="12 19" id="KW-0472">Membrane</keyword>
<comment type="subcellular location">
    <subcellularLocation>
        <location evidence="2">Golgi apparatus</location>
        <location evidence="2">trans-Golgi network membrane</location>
        <topology evidence="2">Single-pass type I membrane protein</topology>
    </subcellularLocation>
</comment>
<evidence type="ECO:0000256" key="4">
    <source>
        <dbReference type="ARBA" id="ARBA00022645"/>
    </source>
</evidence>
<dbReference type="GO" id="GO:0004185">
    <property type="term" value="F:serine-type carboxypeptidase activity"/>
    <property type="evidence" value="ECO:0007669"/>
    <property type="project" value="UniProtKB-EC"/>
</dbReference>
<evidence type="ECO:0000256" key="12">
    <source>
        <dbReference type="ARBA" id="ARBA00023136"/>
    </source>
</evidence>
<dbReference type="Gene3D" id="3.40.50.1820">
    <property type="entry name" value="alpha/beta hydrolase"/>
    <property type="match status" value="1"/>
</dbReference>
<keyword evidence="22" id="KW-1185">Reference proteome</keyword>
<evidence type="ECO:0000256" key="17">
    <source>
        <dbReference type="ARBA" id="ARBA00042717"/>
    </source>
</evidence>
<organism evidence="21 22">
    <name type="scientific">Hyphopichia burtonii NRRL Y-1933</name>
    <dbReference type="NCBI Taxonomy" id="984485"/>
    <lineage>
        <taxon>Eukaryota</taxon>
        <taxon>Fungi</taxon>
        <taxon>Dikarya</taxon>
        <taxon>Ascomycota</taxon>
        <taxon>Saccharomycotina</taxon>
        <taxon>Pichiomycetes</taxon>
        <taxon>Debaryomycetaceae</taxon>
        <taxon>Hyphopichia</taxon>
    </lineage>
</organism>
<accession>A0A1E4REI1</accession>
<dbReference type="GeneID" id="30993502"/>
<evidence type="ECO:0000256" key="5">
    <source>
        <dbReference type="ARBA" id="ARBA00022670"/>
    </source>
</evidence>
<dbReference type="EC" id="3.4.16.6" evidence="14"/>